<evidence type="ECO:0000313" key="1">
    <source>
        <dbReference type="EMBL" id="MBD7977656.1"/>
    </source>
</evidence>
<name>A0ABR8TPG2_9PSED</name>
<comment type="caution">
    <text evidence="1">The sequence shown here is derived from an EMBL/GenBank/DDBJ whole genome shotgun (WGS) entry which is preliminary data.</text>
</comment>
<evidence type="ECO:0000313" key="2">
    <source>
        <dbReference type="Proteomes" id="UP000611945"/>
    </source>
</evidence>
<sequence length="115" mass="12913">MGVQQDNALINAVMEQVVYLVSHPSLNAEEIEQTAVDQVFTEVRQSIWHDLSDKLELAGRELDEHTSKAIDAIIYLVSGLGQDMQGAADEEARLTVLNDMRSKIWYVVENEILKA</sequence>
<protein>
    <submittedName>
        <fullName evidence="1">Uncharacterized protein</fullName>
    </submittedName>
</protein>
<keyword evidence="2" id="KW-1185">Reference proteome</keyword>
<dbReference type="RefSeq" id="WP_251836436.1">
    <property type="nucleotide sequence ID" value="NZ_JACSQG010000005.1"/>
</dbReference>
<dbReference type="Proteomes" id="UP000611945">
    <property type="component" value="Unassembled WGS sequence"/>
</dbReference>
<accession>A0ABR8TPG2</accession>
<reference evidence="1 2" key="1">
    <citation type="submission" date="2020-08" db="EMBL/GenBank/DDBJ databases">
        <title>A Genomic Blueprint of the Chicken Gut Microbiome.</title>
        <authorList>
            <person name="Gilroy R."/>
            <person name="Ravi A."/>
            <person name="Getino M."/>
            <person name="Pursley I."/>
            <person name="Horton D.L."/>
            <person name="Alikhan N.-F."/>
            <person name="Baker D."/>
            <person name="Gharbi K."/>
            <person name="Hall N."/>
            <person name="Watson M."/>
            <person name="Adriaenssens E.M."/>
            <person name="Foster-Nyarko E."/>
            <person name="Jarju S."/>
            <person name="Secka A."/>
            <person name="Antonio M."/>
            <person name="Oren A."/>
            <person name="Chaudhuri R."/>
            <person name="La Ragione R.M."/>
            <person name="Hildebrand F."/>
            <person name="Pallen M.J."/>
        </authorList>
    </citation>
    <scope>NUCLEOTIDE SEQUENCE [LARGE SCALE GENOMIC DNA]</scope>
    <source>
        <strain evidence="1 2">Sa2CUA2</strain>
    </source>
</reference>
<organism evidence="1 2">
    <name type="scientific">Serpens gallinarum</name>
    <dbReference type="NCBI Taxonomy" id="2763075"/>
    <lineage>
        <taxon>Bacteria</taxon>
        <taxon>Pseudomonadati</taxon>
        <taxon>Pseudomonadota</taxon>
        <taxon>Gammaproteobacteria</taxon>
        <taxon>Pseudomonadales</taxon>
        <taxon>Pseudomonadaceae</taxon>
        <taxon>Pseudomonas</taxon>
    </lineage>
</organism>
<dbReference type="EMBL" id="JACSQG010000005">
    <property type="protein sequence ID" value="MBD7977656.1"/>
    <property type="molecule type" value="Genomic_DNA"/>
</dbReference>
<proteinExistence type="predicted"/>
<gene>
    <name evidence="1" type="ORF">H9642_10700</name>
</gene>